<reference evidence="2 3" key="1">
    <citation type="submission" date="2023-11" db="EMBL/GenBank/DDBJ databases">
        <title>Peredibacter starrii A3.12.</title>
        <authorList>
            <person name="Mitchell R.J."/>
        </authorList>
    </citation>
    <scope>NUCLEOTIDE SEQUENCE [LARGE SCALE GENOMIC DNA]</scope>
    <source>
        <strain evidence="2 3">A3.12</strain>
    </source>
</reference>
<dbReference type="KEGG" id="psti:SOO65_16660"/>
<dbReference type="GO" id="GO:0016747">
    <property type="term" value="F:acyltransferase activity, transferring groups other than amino-acyl groups"/>
    <property type="evidence" value="ECO:0007669"/>
    <property type="project" value="InterPro"/>
</dbReference>
<proteinExistence type="predicted"/>
<dbReference type="InterPro" id="IPR000182">
    <property type="entry name" value="GNAT_dom"/>
</dbReference>
<evidence type="ECO:0000259" key="1">
    <source>
        <dbReference type="PROSITE" id="PS51186"/>
    </source>
</evidence>
<feature type="domain" description="N-acetyltransferase" evidence="1">
    <location>
        <begin position="16"/>
        <end position="178"/>
    </location>
</feature>
<dbReference type="CDD" id="cd04301">
    <property type="entry name" value="NAT_SF"/>
    <property type="match status" value="1"/>
</dbReference>
<accession>A0AAX4HMC8</accession>
<dbReference type="Gene3D" id="3.40.630.30">
    <property type="match status" value="1"/>
</dbReference>
<dbReference type="PANTHER" id="PTHR43415">
    <property type="entry name" value="SPERMIDINE N(1)-ACETYLTRANSFERASE"/>
    <property type="match status" value="1"/>
</dbReference>
<name>A0AAX4HMC8_9BACT</name>
<dbReference type="RefSeq" id="WP_321392925.1">
    <property type="nucleotide sequence ID" value="NZ_CP139487.1"/>
</dbReference>
<dbReference type="Proteomes" id="UP001324634">
    <property type="component" value="Chromosome"/>
</dbReference>
<organism evidence="2 3">
    <name type="scientific">Peredibacter starrii</name>
    <dbReference type="NCBI Taxonomy" id="28202"/>
    <lineage>
        <taxon>Bacteria</taxon>
        <taxon>Pseudomonadati</taxon>
        <taxon>Bdellovibrionota</taxon>
        <taxon>Bacteriovoracia</taxon>
        <taxon>Bacteriovoracales</taxon>
        <taxon>Bacteriovoracaceae</taxon>
        <taxon>Peredibacter</taxon>
    </lineage>
</organism>
<dbReference type="Pfam" id="PF00583">
    <property type="entry name" value="Acetyltransf_1"/>
    <property type="match status" value="1"/>
</dbReference>
<keyword evidence="3" id="KW-1185">Reference proteome</keyword>
<dbReference type="PROSITE" id="PS51186">
    <property type="entry name" value="GNAT"/>
    <property type="match status" value="1"/>
</dbReference>
<dbReference type="EMBL" id="CP139487">
    <property type="protein sequence ID" value="WPU64328.1"/>
    <property type="molecule type" value="Genomic_DNA"/>
</dbReference>
<sequence>MNFSIKQCSVDDAELYTRHCITHMREKGIGGIYAHPFPTNHKWDEAEFLDKIVKSLSSKPFSPNWSMIWVAVVDGKFVGHVNLKCGGVEAQVHRMRLGIGIENDYRSQGIGKALMDEALSWAKKQTQISWIDLSVFAHNVVARKLYSGLGFKEQGTIQDALRVENEMIDDVQMTLKLSSL</sequence>
<gene>
    <name evidence="2" type="ORF">SOO65_16660</name>
</gene>
<dbReference type="SUPFAM" id="SSF55729">
    <property type="entry name" value="Acyl-CoA N-acyltransferases (Nat)"/>
    <property type="match status" value="1"/>
</dbReference>
<dbReference type="AlphaFoldDB" id="A0AAX4HMC8"/>
<dbReference type="InterPro" id="IPR016181">
    <property type="entry name" value="Acyl_CoA_acyltransferase"/>
</dbReference>
<dbReference type="PANTHER" id="PTHR43415:SF3">
    <property type="entry name" value="GNAT-FAMILY ACETYLTRANSFERASE"/>
    <property type="match status" value="1"/>
</dbReference>
<evidence type="ECO:0000313" key="2">
    <source>
        <dbReference type="EMBL" id="WPU64328.1"/>
    </source>
</evidence>
<evidence type="ECO:0000313" key="3">
    <source>
        <dbReference type="Proteomes" id="UP001324634"/>
    </source>
</evidence>
<protein>
    <submittedName>
        <fullName evidence="2">GNAT family N-acetyltransferase</fullName>
    </submittedName>
</protein>